<organism evidence="6 7">
    <name type="scientific">Dendrobium nobile</name>
    <name type="common">Orchid</name>
    <dbReference type="NCBI Taxonomy" id="94219"/>
    <lineage>
        <taxon>Eukaryota</taxon>
        <taxon>Viridiplantae</taxon>
        <taxon>Streptophyta</taxon>
        <taxon>Embryophyta</taxon>
        <taxon>Tracheophyta</taxon>
        <taxon>Spermatophyta</taxon>
        <taxon>Magnoliopsida</taxon>
        <taxon>Liliopsida</taxon>
        <taxon>Asparagales</taxon>
        <taxon>Orchidaceae</taxon>
        <taxon>Epidendroideae</taxon>
        <taxon>Malaxideae</taxon>
        <taxon>Dendrobiinae</taxon>
        <taxon>Dendrobium</taxon>
    </lineage>
</organism>
<keyword evidence="4" id="KW-0408">Iron</keyword>
<evidence type="ECO:0000256" key="2">
    <source>
        <dbReference type="ARBA" id="ARBA00022723"/>
    </source>
</evidence>
<dbReference type="EMBL" id="JAGYWB010000017">
    <property type="protein sequence ID" value="KAI0494785.1"/>
    <property type="molecule type" value="Genomic_DNA"/>
</dbReference>
<gene>
    <name evidence="6" type="ORF">KFK09_024928</name>
</gene>
<dbReference type="InterPro" id="IPR044861">
    <property type="entry name" value="IPNS-like_FE2OG_OXY"/>
</dbReference>
<reference evidence="6" key="1">
    <citation type="journal article" date="2022" name="Front. Genet.">
        <title>Chromosome-Scale Assembly of the Dendrobium nobile Genome Provides Insights Into the Molecular Mechanism of the Biosynthesis of the Medicinal Active Ingredient of Dendrobium.</title>
        <authorList>
            <person name="Xu Q."/>
            <person name="Niu S.-C."/>
            <person name="Li K.-L."/>
            <person name="Zheng P.-J."/>
            <person name="Zhang X.-J."/>
            <person name="Jia Y."/>
            <person name="Liu Y."/>
            <person name="Niu Y.-X."/>
            <person name="Yu L.-H."/>
            <person name="Chen D.-F."/>
            <person name="Zhang G.-Q."/>
        </authorList>
    </citation>
    <scope>NUCLEOTIDE SEQUENCE</scope>
    <source>
        <tissue evidence="6">Leaf</tissue>
    </source>
</reference>
<keyword evidence="2" id="KW-0479">Metal-binding</keyword>
<accession>A0A8T3AKL7</accession>
<proteinExistence type="inferred from homology"/>
<dbReference type="InterPro" id="IPR050295">
    <property type="entry name" value="Plant_2OG-oxidoreductases"/>
</dbReference>
<dbReference type="PANTHER" id="PTHR47991">
    <property type="entry name" value="OXOGLUTARATE/IRON-DEPENDENT DIOXYGENASE"/>
    <property type="match status" value="1"/>
</dbReference>
<comment type="caution">
    <text evidence="6">The sequence shown here is derived from an EMBL/GenBank/DDBJ whole genome shotgun (WGS) entry which is preliminary data.</text>
</comment>
<dbReference type="AlphaFoldDB" id="A0A8T3AKL7"/>
<protein>
    <recommendedName>
        <fullName evidence="5">Fe2OG dioxygenase domain-containing protein</fullName>
    </recommendedName>
</protein>
<dbReference type="GO" id="GO:0016491">
    <property type="term" value="F:oxidoreductase activity"/>
    <property type="evidence" value="ECO:0007669"/>
    <property type="project" value="UniProtKB-KW"/>
</dbReference>
<evidence type="ECO:0000259" key="5">
    <source>
        <dbReference type="PROSITE" id="PS51471"/>
    </source>
</evidence>
<evidence type="ECO:0000256" key="3">
    <source>
        <dbReference type="ARBA" id="ARBA00023002"/>
    </source>
</evidence>
<dbReference type="Proteomes" id="UP000829196">
    <property type="component" value="Unassembled WGS sequence"/>
</dbReference>
<sequence length="646" mass="72761">MSTSAEPHSLLNCTVKELADYSISGAASLPSVYINHCPAVAEAEPVVNEEIPTIDVSLLKNGTPEERSRVILDIGRACEEWGCFNVVNHGISESLQTAMMEAFTKFFNLTEEEKKYYTKTNLYEPVCHGTSTNLMGMDVRFWRDFLRVVVHPVFHYPDKPRDFRAISDEYAHKTREIYNELLGAIWESLDLDVSFMEESLELKSSRQTLVGNLYPPCPQPELVLGLPPHSDPCLVTLLMQNKGFNGLQVLHNGKWIVIQLVPRSLLYLTGDIIEIVSNGRYKSIVHRAMVSSESTRISVATQISCVKEFADYGGFEATGLPSLYMTRNPAISQAETIVMEEIPTVDFALLRNGSQDERLKIIHDIKRACQEWGCFTLLNHGMPESLRTAMIEAFAEFFDLTTEEKQVYNIKNVFDTVSHGTSYSLTMKEERYWRDFLRIHLHPEFNSPAKPSGFRKISEEFGRQSREILSELLGAIWESLELEVSFMEESLELKSSNQILVGNLYPPCPQPELVLGMPPHSDPCLLTLLMQNNAFHGLQVLHNGRWVVTQLVTDSLLILTGDFLEIVSNGRYKSICHRVMVSNESTRISVGTSLSPPLENIIVPAPRLVEGSNSPAVFPGITFKEFVALKCQNISKSSVMDLIKNM</sequence>
<evidence type="ECO:0000313" key="7">
    <source>
        <dbReference type="Proteomes" id="UP000829196"/>
    </source>
</evidence>
<feature type="domain" description="Fe2OG dioxygenase" evidence="5">
    <location>
        <begin position="204"/>
        <end position="305"/>
    </location>
</feature>
<dbReference type="InterPro" id="IPR027443">
    <property type="entry name" value="IPNS-like_sf"/>
</dbReference>
<keyword evidence="3" id="KW-0560">Oxidoreductase</keyword>
<comment type="similarity">
    <text evidence="1">Belongs to the iron/ascorbate-dependent oxidoreductase family.</text>
</comment>
<dbReference type="PROSITE" id="PS51471">
    <property type="entry name" value="FE2OG_OXY"/>
    <property type="match status" value="2"/>
</dbReference>
<dbReference type="SUPFAM" id="SSF51197">
    <property type="entry name" value="Clavaminate synthase-like"/>
    <property type="match status" value="2"/>
</dbReference>
<dbReference type="Pfam" id="PF14226">
    <property type="entry name" value="DIOX_N"/>
    <property type="match status" value="2"/>
</dbReference>
<dbReference type="OrthoDB" id="288590at2759"/>
<dbReference type="Pfam" id="PF03171">
    <property type="entry name" value="2OG-FeII_Oxy"/>
    <property type="match status" value="2"/>
</dbReference>
<evidence type="ECO:0000313" key="6">
    <source>
        <dbReference type="EMBL" id="KAI0494785.1"/>
    </source>
</evidence>
<dbReference type="GO" id="GO:0046872">
    <property type="term" value="F:metal ion binding"/>
    <property type="evidence" value="ECO:0007669"/>
    <property type="project" value="UniProtKB-KW"/>
</dbReference>
<dbReference type="InterPro" id="IPR026992">
    <property type="entry name" value="DIOX_N"/>
</dbReference>
<keyword evidence="7" id="KW-1185">Reference proteome</keyword>
<evidence type="ECO:0000256" key="1">
    <source>
        <dbReference type="ARBA" id="ARBA00008056"/>
    </source>
</evidence>
<evidence type="ECO:0000256" key="4">
    <source>
        <dbReference type="ARBA" id="ARBA00023004"/>
    </source>
</evidence>
<dbReference type="SMR" id="A0A8T3AKL7"/>
<feature type="domain" description="Fe2OG dioxygenase" evidence="5">
    <location>
        <begin position="495"/>
        <end position="597"/>
    </location>
</feature>
<dbReference type="InterPro" id="IPR005123">
    <property type="entry name" value="Oxoglu/Fe-dep_dioxygenase_dom"/>
</dbReference>
<dbReference type="Gene3D" id="2.60.120.330">
    <property type="entry name" value="B-lactam Antibiotic, Isopenicillin N Synthase, Chain"/>
    <property type="match status" value="2"/>
</dbReference>
<name>A0A8T3AKL7_DENNO</name>